<feature type="coiled-coil region" evidence="2">
    <location>
        <begin position="73"/>
        <end position="170"/>
    </location>
</feature>
<dbReference type="PANTHER" id="PTHR30329:SF21">
    <property type="entry name" value="LIPOPROTEIN YIAD-RELATED"/>
    <property type="match status" value="1"/>
</dbReference>
<keyword evidence="3" id="KW-1133">Transmembrane helix</keyword>
<dbReference type="GO" id="GO:0016020">
    <property type="term" value="C:membrane"/>
    <property type="evidence" value="ECO:0007669"/>
    <property type="project" value="UniProtKB-UniRule"/>
</dbReference>
<keyword evidence="3" id="KW-0812">Transmembrane</keyword>
<keyword evidence="5" id="KW-0969">Cilium</keyword>
<evidence type="ECO:0000256" key="2">
    <source>
        <dbReference type="SAM" id="Coils"/>
    </source>
</evidence>
<accession>A0A178MRA3</accession>
<dbReference type="InterPro" id="IPR050330">
    <property type="entry name" value="Bact_OuterMem_StrucFunc"/>
</dbReference>
<dbReference type="Proteomes" id="UP000078543">
    <property type="component" value="Unassembled WGS sequence"/>
</dbReference>
<dbReference type="STRING" id="1437059.A6A05_10900"/>
<protein>
    <submittedName>
        <fullName evidence="5">Flagellar motor protein MotB</fullName>
    </submittedName>
</protein>
<keyword evidence="5" id="KW-0966">Cell projection</keyword>
<evidence type="ECO:0000256" key="3">
    <source>
        <dbReference type="SAM" id="Phobius"/>
    </source>
</evidence>
<evidence type="ECO:0000256" key="1">
    <source>
        <dbReference type="PROSITE-ProRule" id="PRU00473"/>
    </source>
</evidence>
<feature type="domain" description="OmpA-like" evidence="4">
    <location>
        <begin position="227"/>
        <end position="353"/>
    </location>
</feature>
<evidence type="ECO:0000259" key="4">
    <source>
        <dbReference type="PROSITE" id="PS51123"/>
    </source>
</evidence>
<dbReference type="OrthoDB" id="9815217at2"/>
<dbReference type="AlphaFoldDB" id="A0A178MRA3"/>
<sequence length="353" mass="38876">MAARRVRRSPDIWPGFVDALASLVMVVVFVLLVFLVAQFFLGQALSNRNQVIGSLGRELAALVDQLSLEKGASAQLRADLARLTEDLKSTQAERDAQAEKAALLSHDIAALEALKAELEGKIGALDAALGESRMRAADERRVSEEARAQAALLNRQLDVLRQDLARIAAALDASDARDRDQKVQIADLGKRLNAALAAKVEELQKYRSEFFGRLRKVLGDRPGIRVEGDRFIFQSELLFDTGSDALGDRGQGEVRKLAATLKDITRQMPKDINWVLRIDGHTDRRPITSDRFPSNWELSTARAIGVVRALVAEGIAPERLAAAGFGEFQPLDNGPGEVALARNRRIEFRLDQR</sequence>
<name>A0A178MRA3_9PROT</name>
<keyword evidence="2" id="KW-0175">Coiled coil</keyword>
<dbReference type="SUPFAM" id="SSF103088">
    <property type="entry name" value="OmpA-like"/>
    <property type="match status" value="1"/>
</dbReference>
<gene>
    <name evidence="5" type="ORF">A6A05_10900</name>
</gene>
<dbReference type="PANTHER" id="PTHR30329">
    <property type="entry name" value="STATOR ELEMENT OF FLAGELLAR MOTOR COMPLEX"/>
    <property type="match status" value="1"/>
</dbReference>
<dbReference type="InterPro" id="IPR036737">
    <property type="entry name" value="OmpA-like_sf"/>
</dbReference>
<proteinExistence type="predicted"/>
<evidence type="ECO:0000313" key="6">
    <source>
        <dbReference type="Proteomes" id="UP000078543"/>
    </source>
</evidence>
<dbReference type="RefSeq" id="WP_068499562.1">
    <property type="nucleotide sequence ID" value="NZ_LWQU01000131.1"/>
</dbReference>
<comment type="caution">
    <text evidence="5">The sequence shown here is derived from an EMBL/GenBank/DDBJ whole genome shotgun (WGS) entry which is preliminary data.</text>
</comment>
<organism evidence="5 6">
    <name type="scientific">Magnetospirillum moscoviense</name>
    <dbReference type="NCBI Taxonomy" id="1437059"/>
    <lineage>
        <taxon>Bacteria</taxon>
        <taxon>Pseudomonadati</taxon>
        <taxon>Pseudomonadota</taxon>
        <taxon>Alphaproteobacteria</taxon>
        <taxon>Rhodospirillales</taxon>
        <taxon>Rhodospirillaceae</taxon>
        <taxon>Magnetospirillum</taxon>
    </lineage>
</organism>
<dbReference type="EMBL" id="LWQU01000131">
    <property type="protein sequence ID" value="OAN51368.1"/>
    <property type="molecule type" value="Genomic_DNA"/>
</dbReference>
<keyword evidence="6" id="KW-1185">Reference proteome</keyword>
<keyword evidence="5" id="KW-0282">Flagellum</keyword>
<keyword evidence="1 3" id="KW-0472">Membrane</keyword>
<dbReference type="PROSITE" id="PS51123">
    <property type="entry name" value="OMPA_2"/>
    <property type="match status" value="1"/>
</dbReference>
<dbReference type="NCBIfam" id="NF006543">
    <property type="entry name" value="PRK09039.1-2"/>
    <property type="match status" value="1"/>
</dbReference>
<feature type="transmembrane region" description="Helical" evidence="3">
    <location>
        <begin position="12"/>
        <end position="41"/>
    </location>
</feature>
<reference evidence="5 6" key="1">
    <citation type="submission" date="2016-04" db="EMBL/GenBank/DDBJ databases">
        <title>Draft genome sequence of freshwater magnetotactic bacteria Magnetospirillum marisnigri SP-1 and Magnetospirillum moscoviense BB-1.</title>
        <authorList>
            <person name="Koziaeva V."/>
            <person name="Dziuba M.V."/>
            <person name="Ivanov T.M."/>
            <person name="Kuznetsov B."/>
            <person name="Grouzdev D.S."/>
        </authorList>
    </citation>
    <scope>NUCLEOTIDE SEQUENCE [LARGE SCALE GENOMIC DNA]</scope>
    <source>
        <strain evidence="5 6">BB-1</strain>
    </source>
</reference>
<dbReference type="CDD" id="cd07185">
    <property type="entry name" value="OmpA_C-like"/>
    <property type="match status" value="1"/>
</dbReference>
<dbReference type="Pfam" id="PF00691">
    <property type="entry name" value="OmpA"/>
    <property type="match status" value="1"/>
</dbReference>
<evidence type="ECO:0000313" key="5">
    <source>
        <dbReference type="EMBL" id="OAN51368.1"/>
    </source>
</evidence>
<dbReference type="InterPro" id="IPR006665">
    <property type="entry name" value="OmpA-like"/>
</dbReference>
<dbReference type="Gene3D" id="3.30.1330.60">
    <property type="entry name" value="OmpA-like domain"/>
    <property type="match status" value="1"/>
</dbReference>